<dbReference type="EMBL" id="JACEZS010000022">
    <property type="protein sequence ID" value="MBA5607825.1"/>
    <property type="molecule type" value="Genomic_DNA"/>
</dbReference>
<dbReference type="InterPro" id="IPR011033">
    <property type="entry name" value="PRC_barrel-like_sf"/>
</dbReference>
<organism evidence="3 4">
    <name type="scientific">Rugamonas fusca</name>
    <dbReference type="NCBI Taxonomy" id="2758568"/>
    <lineage>
        <taxon>Bacteria</taxon>
        <taxon>Pseudomonadati</taxon>
        <taxon>Pseudomonadota</taxon>
        <taxon>Betaproteobacteria</taxon>
        <taxon>Burkholderiales</taxon>
        <taxon>Oxalobacteraceae</taxon>
        <taxon>Telluria group</taxon>
        <taxon>Rugamonas</taxon>
    </lineage>
</organism>
<dbReference type="AlphaFoldDB" id="A0A7W2EL79"/>
<evidence type="ECO:0000313" key="3">
    <source>
        <dbReference type="EMBL" id="MBA5607825.1"/>
    </source>
</evidence>
<dbReference type="Gene3D" id="2.30.30.240">
    <property type="entry name" value="PRC-barrel domain"/>
    <property type="match status" value="1"/>
</dbReference>
<gene>
    <name evidence="3" type="ORF">H3H36_20935</name>
</gene>
<dbReference type="Proteomes" id="UP000566711">
    <property type="component" value="Unassembled WGS sequence"/>
</dbReference>
<evidence type="ECO:0000256" key="1">
    <source>
        <dbReference type="SAM" id="MobiDB-lite"/>
    </source>
</evidence>
<accession>A0A7W2EL79</accession>
<reference evidence="3 4" key="1">
    <citation type="submission" date="2020-07" db="EMBL/GenBank/DDBJ databases">
        <title>Novel species isolated from subtropical streams in China.</title>
        <authorList>
            <person name="Lu H."/>
        </authorList>
    </citation>
    <scope>NUCLEOTIDE SEQUENCE [LARGE SCALE GENOMIC DNA]</scope>
    <source>
        <strain evidence="3 4">FT3S</strain>
    </source>
</reference>
<dbReference type="RefSeq" id="WP_182220027.1">
    <property type="nucleotide sequence ID" value="NZ_JACEZS010000022.1"/>
</dbReference>
<dbReference type="Pfam" id="PF05239">
    <property type="entry name" value="PRC"/>
    <property type="match status" value="1"/>
</dbReference>
<dbReference type="PANTHER" id="PTHR36505">
    <property type="entry name" value="BLR1072 PROTEIN"/>
    <property type="match status" value="1"/>
</dbReference>
<feature type="domain" description="PRC-barrel" evidence="2">
    <location>
        <begin position="23"/>
        <end position="99"/>
    </location>
</feature>
<dbReference type="SUPFAM" id="SSF50346">
    <property type="entry name" value="PRC-barrel domain"/>
    <property type="match status" value="1"/>
</dbReference>
<sequence>MHYQDRDADGVYVDTGHHGPGPDLMGASTVIGDPVRNLKGEHLGQIREIMLDMRSGAIAYAVMAHGGVFQLGAKLFAVPWPALTLDPAHKGFTLNIDKQRLDEAPGFDPDHWPNMANPAWAAQIHQYYAHPTEQGSGLS</sequence>
<protein>
    <submittedName>
        <fullName evidence="3">PRC-barrel domain-containing protein</fullName>
    </submittedName>
</protein>
<evidence type="ECO:0000259" key="2">
    <source>
        <dbReference type="Pfam" id="PF05239"/>
    </source>
</evidence>
<evidence type="ECO:0000313" key="4">
    <source>
        <dbReference type="Proteomes" id="UP000566711"/>
    </source>
</evidence>
<dbReference type="InterPro" id="IPR027275">
    <property type="entry name" value="PRC-brl_dom"/>
</dbReference>
<feature type="region of interest" description="Disordered" evidence="1">
    <location>
        <begin position="1"/>
        <end position="24"/>
    </location>
</feature>
<keyword evidence="4" id="KW-1185">Reference proteome</keyword>
<proteinExistence type="predicted"/>
<name>A0A7W2EL79_9BURK</name>
<comment type="caution">
    <text evidence="3">The sequence shown here is derived from an EMBL/GenBank/DDBJ whole genome shotgun (WGS) entry which is preliminary data.</text>
</comment>
<dbReference type="PANTHER" id="PTHR36505:SF1">
    <property type="entry name" value="BLR1072 PROTEIN"/>
    <property type="match status" value="1"/>
</dbReference>